<evidence type="ECO:0000256" key="1">
    <source>
        <dbReference type="SAM" id="SignalP"/>
    </source>
</evidence>
<reference evidence="3 4" key="1">
    <citation type="submission" date="2021-04" db="EMBL/GenBank/DDBJ databases">
        <authorList>
            <person name="Pira H."/>
            <person name="Risdian C."/>
            <person name="Wink J."/>
        </authorList>
    </citation>
    <scope>NUCLEOTIDE SEQUENCE [LARGE SCALE GENOMIC DNA]</scope>
    <source>
        <strain evidence="3 4">WHA3</strain>
    </source>
</reference>
<feature type="signal peptide" evidence="1">
    <location>
        <begin position="1"/>
        <end position="22"/>
    </location>
</feature>
<dbReference type="PROSITE" id="PS51257">
    <property type="entry name" value="PROKAR_LIPOPROTEIN"/>
    <property type="match status" value="1"/>
</dbReference>
<proteinExistence type="predicted"/>
<dbReference type="RefSeq" id="WP_218443540.1">
    <property type="nucleotide sequence ID" value="NZ_JAGSPA010000001.1"/>
</dbReference>
<sequence>MSMTRWLVYPLGAAMLVGAACAILPDTMPAATGDRDVDIRTAPIPFDEEDAARTRTGRLLWRGGIELSADDARFGGLSGLRWRTDREGFLAITDQGHWVSLTPRESGVTLTGIAAARIGALAGLDGTPLGTDKALADTEGVEVVGDTAFVTFERSHRIWSYDLGATGWPGGAASEVVNAPTAWFAGQADNGGAEAIAWTGDRMLLISEDGRTEDGNADGIRFALSHGPGQPEGFAIAPPFKPTDAVAIGDSLLILARSYSPLQGVAARLYESRGGKEVLLAELRPPLSVDNMEGIAVRRQRGRTFIYIVSDDNFSPLQRTLLMKFELVE</sequence>
<dbReference type="InterPro" id="IPR027372">
    <property type="entry name" value="Phytase-like_dom"/>
</dbReference>
<keyword evidence="4" id="KW-1185">Reference proteome</keyword>
<keyword evidence="1" id="KW-0732">Signal</keyword>
<feature type="chain" id="PRO_5045403731" evidence="1">
    <location>
        <begin position="23"/>
        <end position="329"/>
    </location>
</feature>
<protein>
    <submittedName>
        <fullName evidence="3">Esterase-like activity of phytase family protein</fullName>
    </submittedName>
</protein>
<evidence type="ECO:0000313" key="3">
    <source>
        <dbReference type="EMBL" id="MBV7255266.1"/>
    </source>
</evidence>
<name>A0ABS6SBF7_9SPHN</name>
<dbReference type="PIRSF" id="PIRSF031900">
    <property type="entry name" value="UCP031900"/>
    <property type="match status" value="1"/>
</dbReference>
<dbReference type="Proteomes" id="UP000722336">
    <property type="component" value="Unassembled WGS sequence"/>
</dbReference>
<feature type="domain" description="Phytase-like" evidence="2">
    <location>
        <begin position="73"/>
        <end position="314"/>
    </location>
</feature>
<comment type="caution">
    <text evidence="3">The sequence shown here is derived from an EMBL/GenBank/DDBJ whole genome shotgun (WGS) entry which is preliminary data.</text>
</comment>
<evidence type="ECO:0000259" key="2">
    <source>
        <dbReference type="Pfam" id="PF13449"/>
    </source>
</evidence>
<accession>A0ABS6SBF7</accession>
<dbReference type="EMBL" id="JAGSPA010000001">
    <property type="protein sequence ID" value="MBV7255266.1"/>
    <property type="molecule type" value="Genomic_DNA"/>
</dbReference>
<gene>
    <name evidence="3" type="ORF">KCG44_00555</name>
</gene>
<organism evidence="3 4">
    <name type="scientific">Pacificimonas pallii</name>
    <dbReference type="NCBI Taxonomy" id="2827236"/>
    <lineage>
        <taxon>Bacteria</taxon>
        <taxon>Pseudomonadati</taxon>
        <taxon>Pseudomonadota</taxon>
        <taxon>Alphaproteobacteria</taxon>
        <taxon>Sphingomonadales</taxon>
        <taxon>Sphingosinicellaceae</taxon>
        <taxon>Pacificimonas</taxon>
    </lineage>
</organism>
<evidence type="ECO:0000313" key="4">
    <source>
        <dbReference type="Proteomes" id="UP000722336"/>
    </source>
</evidence>
<dbReference type="InterPro" id="IPR014567">
    <property type="entry name" value="UCP031900"/>
</dbReference>
<dbReference type="Pfam" id="PF13449">
    <property type="entry name" value="Phytase-like"/>
    <property type="match status" value="1"/>
</dbReference>